<dbReference type="STRING" id="5288.A0A5C5FQ22"/>
<protein>
    <recommendedName>
        <fullName evidence="4">Small ribosomal subunit protein uS10m</fullName>
    </recommendedName>
    <alternativeName>
        <fullName evidence="5">37S ribosomal protein S10, mitochondrial</fullName>
    </alternativeName>
</protein>
<comment type="similarity">
    <text evidence="1">Belongs to the universal ribosomal protein uS10 family.</text>
</comment>
<evidence type="ECO:0000256" key="7">
    <source>
        <dbReference type="ARBA" id="ARBA00065857"/>
    </source>
</evidence>
<reference evidence="10 11" key="1">
    <citation type="submission" date="2019-03" db="EMBL/GenBank/DDBJ databases">
        <title>Rhodosporidium diobovatum UCD-FST 08-225 genome sequencing, assembly, and annotation.</title>
        <authorList>
            <person name="Fakankun I.U."/>
            <person name="Fristensky B."/>
            <person name="Levin D.B."/>
        </authorList>
    </citation>
    <scope>NUCLEOTIDE SEQUENCE [LARGE SCALE GENOMIC DNA]</scope>
    <source>
        <strain evidence="10 11">UCD-FST 08-225</strain>
    </source>
</reference>
<dbReference type="FunFam" id="3.30.70.600:FF:000003">
    <property type="entry name" value="30S ribosomal protein S10"/>
    <property type="match status" value="1"/>
</dbReference>
<feature type="compositionally biased region" description="Low complexity" evidence="8">
    <location>
        <begin position="19"/>
        <end position="32"/>
    </location>
</feature>
<dbReference type="PANTHER" id="PTHR11700">
    <property type="entry name" value="30S RIBOSOMAL PROTEIN S10 FAMILY MEMBER"/>
    <property type="match status" value="1"/>
</dbReference>
<dbReference type="SUPFAM" id="SSF54999">
    <property type="entry name" value="Ribosomal protein S10"/>
    <property type="match status" value="1"/>
</dbReference>
<dbReference type="InterPro" id="IPR001848">
    <property type="entry name" value="Ribosomal_uS10"/>
</dbReference>
<feature type="region of interest" description="Disordered" evidence="8">
    <location>
        <begin position="265"/>
        <end position="315"/>
    </location>
</feature>
<evidence type="ECO:0000256" key="3">
    <source>
        <dbReference type="ARBA" id="ARBA00023274"/>
    </source>
</evidence>
<dbReference type="Pfam" id="PF00338">
    <property type="entry name" value="Ribosomal_S10"/>
    <property type="match status" value="1"/>
</dbReference>
<evidence type="ECO:0000256" key="5">
    <source>
        <dbReference type="ARBA" id="ARBA00042916"/>
    </source>
</evidence>
<evidence type="ECO:0000256" key="1">
    <source>
        <dbReference type="ARBA" id="ARBA00007102"/>
    </source>
</evidence>
<evidence type="ECO:0000256" key="2">
    <source>
        <dbReference type="ARBA" id="ARBA00022980"/>
    </source>
</evidence>
<dbReference type="GO" id="GO:0003735">
    <property type="term" value="F:structural constituent of ribosome"/>
    <property type="evidence" value="ECO:0007669"/>
    <property type="project" value="InterPro"/>
</dbReference>
<dbReference type="AlphaFoldDB" id="A0A5C5FQ22"/>
<dbReference type="Proteomes" id="UP000311382">
    <property type="component" value="Unassembled WGS sequence"/>
</dbReference>
<sequence length="315" mass="33130">MSVRQAAARLAGPYRSLRAASTAAQPAASTSNAPPPPPPVSPSSSSSPSAPSAPSSSSQPSPSSSSPSSSASLSTPGNTDPSPVFGRHVPLPQTHGVHVATLHLRSYTDSVPDLQFFTQFALRAARALGLPTSGAVALPTRTSLYTVPRSPFAHKKSQQNFWRKEHKRAIKVWDGDDAVVQAWLAYLRKEALGGVGMKAQVFTYREVGWGRGLVDEKEREAHALAQQHDAAAAAEQLGPGAGLNEVERLANELEDELRADIDEAERADGEEGSAAQAEAAEGHESPVVEAAKELKEAEAQGDEGVKGKEVPVKGE</sequence>
<keyword evidence="2 10" id="KW-0689">Ribosomal protein</keyword>
<name>A0A5C5FQ22_9BASI</name>
<accession>A0A5C5FQ22</accession>
<feature type="compositionally biased region" description="Low complexity" evidence="8">
    <location>
        <begin position="42"/>
        <end position="76"/>
    </location>
</feature>
<dbReference type="OrthoDB" id="366214at2759"/>
<dbReference type="InterPro" id="IPR027486">
    <property type="entry name" value="Ribosomal_uS10_dom"/>
</dbReference>
<feature type="compositionally biased region" description="Basic and acidic residues" evidence="8">
    <location>
        <begin position="280"/>
        <end position="315"/>
    </location>
</feature>
<comment type="function">
    <text evidence="6">Involved in mitochondrial genome encoded proteins translation. Involved in the binding of tRNA to the ribosomes.</text>
</comment>
<comment type="caution">
    <text evidence="10">The sequence shown here is derived from an EMBL/GenBank/DDBJ whole genome shotgun (WGS) entry which is preliminary data.</text>
</comment>
<dbReference type="Gene3D" id="3.30.70.600">
    <property type="entry name" value="Ribosomal protein S10 domain"/>
    <property type="match status" value="1"/>
</dbReference>
<evidence type="ECO:0000313" key="10">
    <source>
        <dbReference type="EMBL" id="TNY18346.1"/>
    </source>
</evidence>
<dbReference type="InterPro" id="IPR036838">
    <property type="entry name" value="Ribosomal_uS10_dom_sf"/>
</dbReference>
<evidence type="ECO:0000256" key="6">
    <source>
        <dbReference type="ARBA" id="ARBA00057689"/>
    </source>
</evidence>
<dbReference type="GO" id="GO:0006412">
    <property type="term" value="P:translation"/>
    <property type="evidence" value="ECO:0007669"/>
    <property type="project" value="InterPro"/>
</dbReference>
<feature type="region of interest" description="Disordered" evidence="8">
    <location>
        <begin position="1"/>
        <end position="90"/>
    </location>
</feature>
<dbReference type="SMART" id="SM01403">
    <property type="entry name" value="Ribosomal_S10"/>
    <property type="match status" value="1"/>
</dbReference>
<evidence type="ECO:0000256" key="8">
    <source>
        <dbReference type="SAM" id="MobiDB-lite"/>
    </source>
</evidence>
<gene>
    <name evidence="10" type="ORF">DMC30DRAFT_403334</name>
</gene>
<organism evidence="10 11">
    <name type="scientific">Rhodotorula diobovata</name>
    <dbReference type="NCBI Taxonomy" id="5288"/>
    <lineage>
        <taxon>Eukaryota</taxon>
        <taxon>Fungi</taxon>
        <taxon>Dikarya</taxon>
        <taxon>Basidiomycota</taxon>
        <taxon>Pucciniomycotina</taxon>
        <taxon>Microbotryomycetes</taxon>
        <taxon>Sporidiobolales</taxon>
        <taxon>Sporidiobolaceae</taxon>
        <taxon>Rhodotorula</taxon>
    </lineage>
</organism>
<dbReference type="GO" id="GO:0005840">
    <property type="term" value="C:ribosome"/>
    <property type="evidence" value="ECO:0007669"/>
    <property type="project" value="UniProtKB-KW"/>
</dbReference>
<comment type="subunit">
    <text evidence="7">Part of the mitochondrial small ribosomal subunit.</text>
</comment>
<dbReference type="GO" id="GO:1990904">
    <property type="term" value="C:ribonucleoprotein complex"/>
    <property type="evidence" value="ECO:0007669"/>
    <property type="project" value="UniProtKB-KW"/>
</dbReference>
<dbReference type="EMBL" id="SOZI01000143">
    <property type="protein sequence ID" value="TNY18346.1"/>
    <property type="molecule type" value="Genomic_DNA"/>
</dbReference>
<evidence type="ECO:0000259" key="9">
    <source>
        <dbReference type="SMART" id="SM01403"/>
    </source>
</evidence>
<feature type="domain" description="Small ribosomal subunit protein uS10" evidence="9">
    <location>
        <begin position="101"/>
        <end position="200"/>
    </location>
</feature>
<evidence type="ECO:0000313" key="11">
    <source>
        <dbReference type="Proteomes" id="UP000311382"/>
    </source>
</evidence>
<proteinExistence type="inferred from homology"/>
<keyword evidence="3" id="KW-0687">Ribonucleoprotein</keyword>
<evidence type="ECO:0000256" key="4">
    <source>
        <dbReference type="ARBA" id="ARBA00035261"/>
    </source>
</evidence>
<keyword evidence="11" id="KW-1185">Reference proteome</keyword>